<gene>
    <name evidence="1" type="ORF">DN730_09425</name>
</gene>
<reference evidence="1 2" key="1">
    <citation type="submission" date="2018-06" db="EMBL/GenBank/DDBJ databases">
        <title>Marinomonas sp. YLB-05 draft genome sequence.</title>
        <authorList>
            <person name="Yu L."/>
            <person name="Tang X."/>
        </authorList>
    </citation>
    <scope>NUCLEOTIDE SEQUENCE [LARGE SCALE GENOMIC DNA]</scope>
    <source>
        <strain evidence="1 2">YLB-05</strain>
    </source>
</reference>
<dbReference type="OrthoDB" id="6105274at2"/>
<evidence type="ECO:0008006" key="3">
    <source>
        <dbReference type="Google" id="ProtNLM"/>
    </source>
</evidence>
<evidence type="ECO:0000313" key="1">
    <source>
        <dbReference type="EMBL" id="RDL44599.1"/>
    </source>
</evidence>
<dbReference type="RefSeq" id="WP_115467862.1">
    <property type="nucleotide sequence ID" value="NZ_QKRA01000003.1"/>
</dbReference>
<comment type="caution">
    <text evidence="1">The sequence shown here is derived from an EMBL/GenBank/DDBJ whole genome shotgun (WGS) entry which is preliminary data.</text>
</comment>
<sequence>MGRKAYTFLACWFVIVGLVTCLAYVPLSFWLSYIRPYIPNTVTVSQLTGYWWDGKARLMTNNLRGPVDLSWSIDSLLDPVSWRLSHEKFQGVGLVKIRPDQLEFWVDSFNLHADMFNGLLQPERVAVHGAPVSVSRWYAKWQFSTQKFEMFRGSAQWATGAISYPMGRNIKTSTFENWSVEGRLKDGFPELVLRSQENRHLGDAKLLPSDELEVTVMPAMVEALGQRWRGSKDYPAFVMIQSLL</sequence>
<name>A0A370U9Y8_9GAMM</name>
<dbReference type="AlphaFoldDB" id="A0A370U9Y8"/>
<dbReference type="Proteomes" id="UP000254326">
    <property type="component" value="Unassembled WGS sequence"/>
</dbReference>
<accession>A0A370U9Y8</accession>
<protein>
    <recommendedName>
        <fullName evidence="3">Type II secretion system protein N</fullName>
    </recommendedName>
</protein>
<proteinExistence type="predicted"/>
<evidence type="ECO:0000313" key="2">
    <source>
        <dbReference type="Proteomes" id="UP000254326"/>
    </source>
</evidence>
<organism evidence="1 2">
    <name type="scientific">Marinomonas piezotolerans</name>
    <dbReference type="NCBI Taxonomy" id="2213058"/>
    <lineage>
        <taxon>Bacteria</taxon>
        <taxon>Pseudomonadati</taxon>
        <taxon>Pseudomonadota</taxon>
        <taxon>Gammaproteobacteria</taxon>
        <taxon>Oceanospirillales</taxon>
        <taxon>Oceanospirillaceae</taxon>
        <taxon>Marinomonas</taxon>
    </lineage>
</organism>
<keyword evidence="2" id="KW-1185">Reference proteome</keyword>
<dbReference type="EMBL" id="QKRA01000003">
    <property type="protein sequence ID" value="RDL44599.1"/>
    <property type="molecule type" value="Genomic_DNA"/>
</dbReference>